<dbReference type="CDD" id="cd00118">
    <property type="entry name" value="LysM"/>
    <property type="match status" value="1"/>
</dbReference>
<dbReference type="EMBL" id="CGIH01000004">
    <property type="protein sequence ID" value="CFX00212.1"/>
    <property type="molecule type" value="Genomic_DNA"/>
</dbReference>
<evidence type="ECO:0000259" key="3">
    <source>
        <dbReference type="PROSITE" id="PS51782"/>
    </source>
</evidence>
<evidence type="ECO:0000256" key="1">
    <source>
        <dbReference type="ARBA" id="ARBA00022729"/>
    </source>
</evidence>
<dbReference type="STRING" id="690567.173"/>
<dbReference type="SMART" id="SM01208">
    <property type="entry name" value="G5"/>
    <property type="match status" value="1"/>
</dbReference>
<evidence type="ECO:0000313" key="4">
    <source>
        <dbReference type="EMBL" id="CFX00212.1"/>
    </source>
</evidence>
<dbReference type="OrthoDB" id="9809488at2"/>
<organism evidence="4 5">
    <name type="scientific">Syntrophomonas zehnderi OL-4</name>
    <dbReference type="NCBI Taxonomy" id="690567"/>
    <lineage>
        <taxon>Bacteria</taxon>
        <taxon>Bacillati</taxon>
        <taxon>Bacillota</taxon>
        <taxon>Clostridia</taxon>
        <taxon>Eubacteriales</taxon>
        <taxon>Syntrophomonadaceae</taxon>
        <taxon>Syntrophomonas</taxon>
    </lineage>
</organism>
<feature type="domain" description="G5" evidence="2">
    <location>
        <begin position="238"/>
        <end position="317"/>
    </location>
</feature>
<evidence type="ECO:0000313" key="5">
    <source>
        <dbReference type="Proteomes" id="UP000045545"/>
    </source>
</evidence>
<dbReference type="AlphaFoldDB" id="A0A0E4C7I9"/>
<feature type="domain" description="LysM" evidence="3">
    <location>
        <begin position="187"/>
        <end position="231"/>
    </location>
</feature>
<name>A0A0E4C7I9_9FIRM</name>
<reference evidence="4 5" key="1">
    <citation type="submission" date="2015-03" db="EMBL/GenBank/DDBJ databases">
        <authorList>
            <person name="Murphy D."/>
        </authorList>
    </citation>
    <scope>NUCLEOTIDE SEQUENCE [LARGE SCALE GENOMIC DNA]</scope>
    <source>
        <strain evidence="4 5">OL-4</strain>
    </source>
</reference>
<dbReference type="Proteomes" id="UP000045545">
    <property type="component" value="Unassembled WGS sequence"/>
</dbReference>
<keyword evidence="5" id="KW-1185">Reference proteome</keyword>
<dbReference type="SUPFAM" id="SSF51261">
    <property type="entry name" value="Duplicated hybrid motif"/>
    <property type="match status" value="1"/>
</dbReference>
<dbReference type="Pfam" id="PF07501">
    <property type="entry name" value="G5"/>
    <property type="match status" value="1"/>
</dbReference>
<dbReference type="InterPro" id="IPR050570">
    <property type="entry name" value="Cell_wall_metabolism_enzyme"/>
</dbReference>
<dbReference type="Pfam" id="PF01551">
    <property type="entry name" value="Peptidase_M23"/>
    <property type="match status" value="1"/>
</dbReference>
<dbReference type="PROSITE" id="PS51109">
    <property type="entry name" value="G5"/>
    <property type="match status" value="1"/>
</dbReference>
<sequence>MLNFITHRKMLVIAGVSLFVFLLGIWCLGVKTPAYAVFINGQKKFIVKDARTVDKALDEITKKQVGGRKNVELSSKVNLKRTFVKRDSLMAATQVEAELKKNLQFKMAAAAIVVNGKPIAYVNNEATAKKLLDKIKDENSQVEEGEKLITAKFVEKVQIEPTQVAIARVLSSKGAWNLITTGTACPEKYTIKEGDSLWSIARQHDMYVADILKANQLQEDDILDLDQEIVLIKCKPYINVVAKIEGSKTEAIPYQTKVITDRGASNSVNIKNQGADGEKQIAYVLSKRNGVIENREILSEKIIKQPTDRVVVKGTRVVNVASRGGSLGSGRLSWPAHGSISQYFSGRHSGIDIAGSAGSAVRAADSGTVVFAGRQGGYGNFIIINHGNGLVTRYAHCSSLNVSAGQSVASGQTIGTRGSTGRSTGPHLHFEVLANGRFVNPLNYLR</sequence>
<dbReference type="PROSITE" id="PS51782">
    <property type="entry name" value="LYSM"/>
    <property type="match status" value="1"/>
</dbReference>
<proteinExistence type="predicted"/>
<dbReference type="Gene3D" id="2.20.230.10">
    <property type="entry name" value="Resuscitation-promoting factor rpfb"/>
    <property type="match status" value="1"/>
</dbReference>
<evidence type="ECO:0000259" key="2">
    <source>
        <dbReference type="PROSITE" id="PS51109"/>
    </source>
</evidence>
<dbReference type="InterPro" id="IPR018392">
    <property type="entry name" value="LysM"/>
</dbReference>
<dbReference type="GO" id="GO:0004222">
    <property type="term" value="F:metalloendopeptidase activity"/>
    <property type="evidence" value="ECO:0007669"/>
    <property type="project" value="TreeGrafter"/>
</dbReference>
<dbReference type="Pfam" id="PF01476">
    <property type="entry name" value="LysM"/>
    <property type="match status" value="1"/>
</dbReference>
<dbReference type="InterPro" id="IPR036779">
    <property type="entry name" value="LysM_dom_sf"/>
</dbReference>
<dbReference type="PANTHER" id="PTHR21666:SF270">
    <property type="entry name" value="MUREIN HYDROLASE ACTIVATOR ENVC"/>
    <property type="match status" value="1"/>
</dbReference>
<dbReference type="InterPro" id="IPR011055">
    <property type="entry name" value="Dup_hybrid_motif"/>
</dbReference>
<protein>
    <submittedName>
        <fullName evidence="4">Duplicated hybrid motif</fullName>
    </submittedName>
</protein>
<keyword evidence="1" id="KW-0732">Signal</keyword>
<accession>A0A0E4C7I9</accession>
<dbReference type="Gene3D" id="3.10.350.10">
    <property type="entry name" value="LysM domain"/>
    <property type="match status" value="1"/>
</dbReference>
<dbReference type="PANTHER" id="PTHR21666">
    <property type="entry name" value="PEPTIDASE-RELATED"/>
    <property type="match status" value="1"/>
</dbReference>
<dbReference type="InterPro" id="IPR011098">
    <property type="entry name" value="G5_dom"/>
</dbReference>
<dbReference type="InterPro" id="IPR016047">
    <property type="entry name" value="M23ase_b-sheet_dom"/>
</dbReference>
<dbReference type="SMART" id="SM00257">
    <property type="entry name" value="LysM"/>
    <property type="match status" value="1"/>
</dbReference>
<dbReference type="Gene3D" id="2.70.70.10">
    <property type="entry name" value="Glucose Permease (Domain IIA)"/>
    <property type="match status" value="1"/>
</dbReference>
<gene>
    <name evidence="4" type="ORF">173</name>
</gene>
<dbReference type="CDD" id="cd12797">
    <property type="entry name" value="M23_peptidase"/>
    <property type="match status" value="1"/>
</dbReference>